<evidence type="ECO:0000313" key="3">
    <source>
        <dbReference type="Proteomes" id="UP000684084"/>
    </source>
</evidence>
<evidence type="ECO:0000313" key="2">
    <source>
        <dbReference type="EMBL" id="CAB5395364.1"/>
    </source>
</evidence>
<dbReference type="VEuPathDB" id="FungiDB:RhiirFUN_000976"/>
<dbReference type="Proteomes" id="UP000684084">
    <property type="component" value="Unassembled WGS sequence"/>
</dbReference>
<reference evidence="2" key="1">
    <citation type="submission" date="2020-05" db="EMBL/GenBank/DDBJ databases">
        <authorList>
            <person name="Rincon C."/>
            <person name="Sanders R I."/>
            <person name="Robbins C."/>
            <person name="Chaturvedi A."/>
        </authorList>
    </citation>
    <scope>NUCLEOTIDE SEQUENCE</scope>
    <source>
        <strain evidence="2">CHB12</strain>
    </source>
</reference>
<protein>
    <submittedName>
        <fullName evidence="2">Uncharacterized protein</fullName>
    </submittedName>
</protein>
<gene>
    <name evidence="2" type="ORF">CHRIB12_LOCUS23802</name>
</gene>
<dbReference type="AlphaFoldDB" id="A0A915ZZT0"/>
<evidence type="ECO:0000256" key="1">
    <source>
        <dbReference type="SAM" id="MobiDB-lite"/>
    </source>
</evidence>
<dbReference type="OrthoDB" id="3020857at2759"/>
<accession>A0A915ZZT0</accession>
<sequence length="103" mass="11935">MEYLNAISSNEDSSSTQLNTNYKKNDNTISDFTKAYKALTHFFVCCRISFSVVDSPFFHDFVKNLYFEYELPKQTILLTTYLNAETANIKRRIASSKEFNFGS</sequence>
<proteinExistence type="predicted"/>
<feature type="region of interest" description="Disordered" evidence="1">
    <location>
        <begin position="1"/>
        <end position="20"/>
    </location>
</feature>
<comment type="caution">
    <text evidence="2">The sequence shown here is derived from an EMBL/GenBank/DDBJ whole genome shotgun (WGS) entry which is preliminary data.</text>
</comment>
<dbReference type="EMBL" id="CAGKOT010000098">
    <property type="protein sequence ID" value="CAB5395364.1"/>
    <property type="molecule type" value="Genomic_DNA"/>
</dbReference>
<organism evidence="2 3">
    <name type="scientific">Rhizophagus irregularis</name>
    <dbReference type="NCBI Taxonomy" id="588596"/>
    <lineage>
        <taxon>Eukaryota</taxon>
        <taxon>Fungi</taxon>
        <taxon>Fungi incertae sedis</taxon>
        <taxon>Mucoromycota</taxon>
        <taxon>Glomeromycotina</taxon>
        <taxon>Glomeromycetes</taxon>
        <taxon>Glomerales</taxon>
        <taxon>Glomeraceae</taxon>
        <taxon>Rhizophagus</taxon>
    </lineage>
</organism>
<name>A0A915ZZT0_9GLOM</name>